<protein>
    <submittedName>
        <fullName evidence="2">Uncharacterized protein</fullName>
    </submittedName>
</protein>
<dbReference type="GO" id="GO:0005737">
    <property type="term" value="C:cytoplasm"/>
    <property type="evidence" value="ECO:0007669"/>
    <property type="project" value="TreeGrafter"/>
</dbReference>
<dbReference type="PANTHER" id="PTHR43668:SF2">
    <property type="entry name" value="ALLANTOINASE"/>
    <property type="match status" value="1"/>
</dbReference>
<feature type="compositionally biased region" description="Basic and acidic residues" evidence="1">
    <location>
        <begin position="1"/>
        <end position="10"/>
    </location>
</feature>
<feature type="region of interest" description="Disordered" evidence="1">
    <location>
        <begin position="1"/>
        <end position="21"/>
    </location>
</feature>
<accession>A0A4P9XN99</accession>
<dbReference type="Gene3D" id="3.20.20.140">
    <property type="entry name" value="Metal-dependent hydrolases"/>
    <property type="match status" value="1"/>
</dbReference>
<dbReference type="STRING" id="78915.A0A4P9XN99"/>
<dbReference type="InterPro" id="IPR032466">
    <property type="entry name" value="Metal_Hydrolase"/>
</dbReference>
<dbReference type="PANTHER" id="PTHR43668">
    <property type="entry name" value="ALLANTOINASE"/>
    <property type="match status" value="1"/>
</dbReference>
<reference evidence="3" key="1">
    <citation type="journal article" date="2018" name="Nat. Microbiol.">
        <title>Leveraging single-cell genomics to expand the fungal tree of life.</title>
        <authorList>
            <person name="Ahrendt S.R."/>
            <person name="Quandt C.A."/>
            <person name="Ciobanu D."/>
            <person name="Clum A."/>
            <person name="Salamov A."/>
            <person name="Andreopoulos B."/>
            <person name="Cheng J.F."/>
            <person name="Woyke T."/>
            <person name="Pelin A."/>
            <person name="Henrissat B."/>
            <person name="Reynolds N.K."/>
            <person name="Benny G.L."/>
            <person name="Smith M.E."/>
            <person name="James T.Y."/>
            <person name="Grigoriev I.V."/>
        </authorList>
    </citation>
    <scope>NUCLEOTIDE SEQUENCE [LARGE SCALE GENOMIC DNA]</scope>
    <source>
        <strain evidence="3">RSA 1356</strain>
    </source>
</reference>
<sequence>MFHAEIETHTHTPTGGDGTEYSTYLQSRPSSLECAAIELVVRLCREYQNVRCHIVHLSAAEALPLIRSAKREGLPLTVETCFHYLTLSAEDVANGATEFKCAPPIRSRENRMQLWEALKDGTIDFVVSDHSP</sequence>
<dbReference type="Proteomes" id="UP000271241">
    <property type="component" value="Unassembled WGS sequence"/>
</dbReference>
<feature type="non-terminal residue" evidence="2">
    <location>
        <position position="132"/>
    </location>
</feature>
<keyword evidence="3" id="KW-1185">Reference proteome</keyword>
<evidence type="ECO:0000313" key="2">
    <source>
        <dbReference type="EMBL" id="RKP07396.1"/>
    </source>
</evidence>
<gene>
    <name evidence="2" type="ORF">THASP1DRAFT_30777</name>
</gene>
<dbReference type="AlphaFoldDB" id="A0A4P9XN99"/>
<proteinExistence type="predicted"/>
<dbReference type="SUPFAM" id="SSF51556">
    <property type="entry name" value="Metallo-dependent hydrolases"/>
    <property type="match status" value="1"/>
</dbReference>
<name>A0A4P9XN99_9FUNG</name>
<dbReference type="GO" id="GO:0006145">
    <property type="term" value="P:purine nucleobase catabolic process"/>
    <property type="evidence" value="ECO:0007669"/>
    <property type="project" value="TreeGrafter"/>
</dbReference>
<dbReference type="OrthoDB" id="1924787at2759"/>
<organism evidence="2 3">
    <name type="scientific">Thamnocephalis sphaerospora</name>
    <dbReference type="NCBI Taxonomy" id="78915"/>
    <lineage>
        <taxon>Eukaryota</taxon>
        <taxon>Fungi</taxon>
        <taxon>Fungi incertae sedis</taxon>
        <taxon>Zoopagomycota</taxon>
        <taxon>Zoopagomycotina</taxon>
        <taxon>Zoopagomycetes</taxon>
        <taxon>Zoopagales</taxon>
        <taxon>Sigmoideomycetaceae</taxon>
        <taxon>Thamnocephalis</taxon>
    </lineage>
</organism>
<dbReference type="InterPro" id="IPR050138">
    <property type="entry name" value="DHOase/Allantoinase_Hydrolase"/>
</dbReference>
<dbReference type="EMBL" id="KZ992725">
    <property type="protein sequence ID" value="RKP07396.1"/>
    <property type="molecule type" value="Genomic_DNA"/>
</dbReference>
<evidence type="ECO:0000256" key="1">
    <source>
        <dbReference type="SAM" id="MobiDB-lite"/>
    </source>
</evidence>
<evidence type="ECO:0000313" key="3">
    <source>
        <dbReference type="Proteomes" id="UP000271241"/>
    </source>
</evidence>
<dbReference type="GO" id="GO:0004038">
    <property type="term" value="F:allantoinase activity"/>
    <property type="evidence" value="ECO:0007669"/>
    <property type="project" value="TreeGrafter"/>
</dbReference>